<feature type="chain" id="PRO_5018026583" description="DUF3015 domain-containing protein" evidence="2">
    <location>
        <begin position="39"/>
        <end position="158"/>
    </location>
</feature>
<keyword evidence="2" id="KW-0732">Signal</keyword>
<dbReference type="AlphaFoldDB" id="A0A3M0C3Q4"/>
<gene>
    <name evidence="3" type="ORF">BXY39_2706</name>
</gene>
<organism evidence="3 4">
    <name type="scientific">Eilatimonas milleporae</name>
    <dbReference type="NCBI Taxonomy" id="911205"/>
    <lineage>
        <taxon>Bacteria</taxon>
        <taxon>Pseudomonadati</taxon>
        <taxon>Pseudomonadota</taxon>
        <taxon>Alphaproteobacteria</taxon>
        <taxon>Kordiimonadales</taxon>
        <taxon>Kordiimonadaceae</taxon>
        <taxon>Eilatimonas</taxon>
    </lineage>
</organism>
<feature type="signal peptide" evidence="2">
    <location>
        <begin position="1"/>
        <end position="38"/>
    </location>
</feature>
<feature type="region of interest" description="Disordered" evidence="1">
    <location>
        <begin position="39"/>
        <end position="63"/>
    </location>
</feature>
<dbReference type="Proteomes" id="UP000271227">
    <property type="component" value="Unassembled WGS sequence"/>
</dbReference>
<dbReference type="InParanoid" id="A0A3M0C3Q4"/>
<evidence type="ECO:0000256" key="2">
    <source>
        <dbReference type="SAM" id="SignalP"/>
    </source>
</evidence>
<keyword evidence="4" id="KW-1185">Reference proteome</keyword>
<reference evidence="3 4" key="1">
    <citation type="submission" date="2018-10" db="EMBL/GenBank/DDBJ databases">
        <title>Genomic Encyclopedia of Archaeal and Bacterial Type Strains, Phase II (KMG-II): from individual species to whole genera.</title>
        <authorList>
            <person name="Goeker M."/>
        </authorList>
    </citation>
    <scope>NUCLEOTIDE SEQUENCE [LARGE SCALE GENOMIC DNA]</scope>
    <source>
        <strain evidence="3 4">DSM 25217</strain>
    </source>
</reference>
<comment type="caution">
    <text evidence="3">The sequence shown here is derived from an EMBL/GenBank/DDBJ whole genome shotgun (WGS) entry which is preliminary data.</text>
</comment>
<accession>A0A3M0C3Q4</accession>
<evidence type="ECO:0000313" key="4">
    <source>
        <dbReference type="Proteomes" id="UP000271227"/>
    </source>
</evidence>
<feature type="compositionally biased region" description="Low complexity" evidence="1">
    <location>
        <begin position="39"/>
        <end position="50"/>
    </location>
</feature>
<proteinExistence type="predicted"/>
<evidence type="ECO:0008006" key="5">
    <source>
        <dbReference type="Google" id="ProtNLM"/>
    </source>
</evidence>
<evidence type="ECO:0000256" key="1">
    <source>
        <dbReference type="SAM" id="MobiDB-lite"/>
    </source>
</evidence>
<name>A0A3M0C3Q4_9PROT</name>
<dbReference type="EMBL" id="REFR01000013">
    <property type="protein sequence ID" value="RMB04444.1"/>
    <property type="molecule type" value="Genomic_DNA"/>
</dbReference>
<protein>
    <recommendedName>
        <fullName evidence="5">DUF3015 domain-containing protein</fullName>
    </recommendedName>
</protein>
<evidence type="ECO:0000313" key="3">
    <source>
        <dbReference type="EMBL" id="RMB04444.1"/>
    </source>
</evidence>
<sequence>MPMICCSKSRWVKSMSAAMAIAGIAGALIMGPGTTALAQGQSGQQVQTGQPRPTTGQAGANGNAGGASFWAEQNIMVVARSGAGLAGAARYCVLDEDMVDEFITKTEGRIAALARDEFEKVVARLEFKNLLAATSATAPREGCDTFASRFSSIARALP</sequence>